<proteinExistence type="inferred from homology"/>
<name>A0A4R3QFM9_RHISU</name>
<comment type="caution">
    <text evidence="3">The sequence shown here is derived from an EMBL/GenBank/DDBJ whole genome shotgun (WGS) entry which is preliminary data.</text>
</comment>
<dbReference type="AlphaFoldDB" id="A0A4R3QFM9"/>
<evidence type="ECO:0000313" key="3">
    <source>
        <dbReference type="EMBL" id="TCU18472.1"/>
    </source>
</evidence>
<keyword evidence="2" id="KW-1277">Toxin-antitoxin system</keyword>
<evidence type="ECO:0000256" key="1">
    <source>
        <dbReference type="ARBA" id="ARBA00006226"/>
    </source>
</evidence>
<accession>A0A4R3QFM9</accession>
<dbReference type="EMBL" id="SMBH01000003">
    <property type="protein sequence ID" value="TCU18472.1"/>
    <property type="molecule type" value="Genomic_DNA"/>
</dbReference>
<reference evidence="3 4" key="1">
    <citation type="submission" date="2019-03" db="EMBL/GenBank/DDBJ databases">
        <title>Genomic Encyclopedia of Type Strains, Phase IV (KMG-V): Genome sequencing to study the core and pangenomes of soil and plant-associated prokaryotes.</title>
        <authorList>
            <person name="Whitman W."/>
        </authorList>
    </citation>
    <scope>NUCLEOTIDE SEQUENCE [LARGE SCALE GENOMIC DNA]</scope>
    <source>
        <strain evidence="3 4">Hc14</strain>
    </source>
</reference>
<dbReference type="PANTHER" id="PTHR33755:SF6">
    <property type="entry name" value="PLASMID STABILIZATION SYSTEM PROTEIN"/>
    <property type="match status" value="1"/>
</dbReference>
<evidence type="ECO:0000256" key="2">
    <source>
        <dbReference type="ARBA" id="ARBA00022649"/>
    </source>
</evidence>
<dbReference type="NCBIfam" id="TIGR02385">
    <property type="entry name" value="RelE_StbE"/>
    <property type="match status" value="1"/>
</dbReference>
<dbReference type="Pfam" id="PF05016">
    <property type="entry name" value="ParE_toxin"/>
    <property type="match status" value="1"/>
</dbReference>
<dbReference type="InterPro" id="IPR035093">
    <property type="entry name" value="RelE/ParE_toxin_dom_sf"/>
</dbReference>
<dbReference type="InterPro" id="IPR051803">
    <property type="entry name" value="TA_system_RelE-like_toxin"/>
</dbReference>
<gene>
    <name evidence="3" type="ORF">EV132_103597</name>
</gene>
<dbReference type="Gene3D" id="3.30.2310.20">
    <property type="entry name" value="RelE-like"/>
    <property type="match status" value="1"/>
</dbReference>
<dbReference type="Proteomes" id="UP000294576">
    <property type="component" value="Unassembled WGS sequence"/>
</dbReference>
<evidence type="ECO:0000313" key="4">
    <source>
        <dbReference type="Proteomes" id="UP000294576"/>
    </source>
</evidence>
<protein>
    <submittedName>
        <fullName evidence="3">Addiction module RelE/StbE family toxin</fullName>
    </submittedName>
</protein>
<dbReference type="PANTHER" id="PTHR33755">
    <property type="entry name" value="TOXIN PARE1-RELATED"/>
    <property type="match status" value="1"/>
</dbReference>
<organism evidence="3 4">
    <name type="scientific">Rhizobium sullae</name>
    <name type="common">Rhizobium hedysari</name>
    <dbReference type="NCBI Taxonomy" id="50338"/>
    <lineage>
        <taxon>Bacteria</taxon>
        <taxon>Pseudomonadati</taxon>
        <taxon>Pseudomonadota</taxon>
        <taxon>Alphaproteobacteria</taxon>
        <taxon>Hyphomicrobiales</taxon>
        <taxon>Rhizobiaceae</taxon>
        <taxon>Rhizobium/Agrobacterium group</taxon>
        <taxon>Rhizobium</taxon>
    </lineage>
</organism>
<sequence length="96" mass="10829">MSGKRIRWTLRALRRLDEIGASIEKDNPDAAARVVARIVTAVDMLAELPASGRPGRVKGTREIVLADIPYIIPYRVSLDIEILTVMHAHQRWPRAF</sequence>
<comment type="similarity">
    <text evidence="1">Belongs to the RelE toxin family.</text>
</comment>
<dbReference type="RefSeq" id="WP_132561043.1">
    <property type="nucleotide sequence ID" value="NZ_SMBH01000003.1"/>
</dbReference>
<dbReference type="InterPro" id="IPR007712">
    <property type="entry name" value="RelE/ParE_toxin"/>
</dbReference>